<feature type="transmembrane region" description="Helical" evidence="1">
    <location>
        <begin position="12"/>
        <end position="34"/>
    </location>
</feature>
<dbReference type="PATRIC" id="fig|1120928.5.peg.2079"/>
<accession>V2V315</accession>
<keyword evidence="1" id="KW-0472">Membrane</keyword>
<sequence length="467" mass="54147">MFLAAMLTQFTIVYIPVTFPVWANITFIYTLLVLKKDKSKALGLSVGTMVLMAFGVFFGFYGEGVGWGAVTWFLSGMMLLAGTLIQNYGYKNLITFSALSLFVLVVYSAYALGEEQKKYATSNLWHDMSNGVLLSNNVSQNNRSKKEVPPLNKVESNNYNRVNFGDNRVVRKYSFTISGNDLIEIESYDVNYHLKKDNGDLKFRQDACKLIGKKVLPFQKPLFYLKDGYYWRQYSYHYAIDSQFSVGVKSDKKPNYIYSVKNEDRKYSHISLKKAKDKTILYEQKLLSNETVLKCQYEPAAYANEINSIFLSMSKNLDDNDHLHLKFEDEQWKTDVLNQNCDFHTLAQQNVYQWGDKRIDFQELDLVHLKTLCSDHYLAFIHLTKDDYYSKELGLSSRVQLKIFRKNDFTPLGCSHFLFDIGRDLLKGYYEGKVHIKNVHVHPIPYNCAIAKIELDNGMVFNQDKRY</sequence>
<evidence type="ECO:0000256" key="1">
    <source>
        <dbReference type="SAM" id="Phobius"/>
    </source>
</evidence>
<evidence type="ECO:0000313" key="2">
    <source>
        <dbReference type="EMBL" id="ESK55261.1"/>
    </source>
</evidence>
<keyword evidence="3" id="KW-1185">Reference proteome</keyword>
<dbReference type="STRING" id="202955.GCA_000759995_00396"/>
<keyword evidence="1" id="KW-0812">Transmembrane</keyword>
<proteinExistence type="predicted"/>
<dbReference type="Proteomes" id="UP000017404">
    <property type="component" value="Unassembled WGS sequence"/>
</dbReference>
<dbReference type="eggNOG" id="ENOG502ZBCQ">
    <property type="taxonomic scope" value="Bacteria"/>
</dbReference>
<keyword evidence="1" id="KW-1133">Transmembrane helix</keyword>
<feature type="transmembrane region" description="Helical" evidence="1">
    <location>
        <begin position="92"/>
        <end position="113"/>
    </location>
</feature>
<feature type="transmembrane region" description="Helical" evidence="1">
    <location>
        <begin position="67"/>
        <end position="85"/>
    </location>
</feature>
<reference evidence="2 3" key="1">
    <citation type="submission" date="2013-10" db="EMBL/GenBank/DDBJ databases">
        <title>The Genome Sequence of Acinetobacter tjernbergiae CIP107465.</title>
        <authorList>
            <consortium name="The Broad Institute Genomics Platform"/>
            <consortium name="The Broad Institute Genome Sequencing Center for Infectious Disease"/>
            <person name="Cerqueira G."/>
            <person name="Feldgarden M."/>
            <person name="Courvalin P."/>
            <person name="Grillot-Courvalin C."/>
            <person name="Clermont D."/>
            <person name="Rocha E."/>
            <person name="Yoon E.-J."/>
            <person name="Nemec A."/>
            <person name="Young S.K."/>
            <person name="Zeng Q."/>
            <person name="Gargeya S."/>
            <person name="Fitzgerald M."/>
            <person name="Abouelleil A."/>
            <person name="Alvarado L."/>
            <person name="Berlin A.M."/>
            <person name="Chapman S.B."/>
            <person name="Gainer-Dewar J."/>
            <person name="Goldberg J."/>
            <person name="Gnerre S."/>
            <person name="Griggs A."/>
            <person name="Gujja S."/>
            <person name="Hansen M."/>
            <person name="Howarth C."/>
            <person name="Imamovic A."/>
            <person name="Ireland A."/>
            <person name="Larimer J."/>
            <person name="McCowan C."/>
            <person name="Murphy C."/>
            <person name="Pearson M."/>
            <person name="Poon T.W."/>
            <person name="Priest M."/>
            <person name="Roberts A."/>
            <person name="Saif S."/>
            <person name="Shea T."/>
            <person name="Sykes S."/>
            <person name="Wortman J."/>
            <person name="Nusbaum C."/>
            <person name="Birren B."/>
        </authorList>
    </citation>
    <scope>NUCLEOTIDE SEQUENCE [LARGE SCALE GENOMIC DNA]</scope>
    <source>
        <strain evidence="2 3">CIP 107465</strain>
    </source>
</reference>
<name>V2V315_9GAMM</name>
<gene>
    <name evidence="2" type="ORF">F990_02050</name>
</gene>
<dbReference type="EMBL" id="AYEV01000019">
    <property type="protein sequence ID" value="ESK55261.1"/>
    <property type="molecule type" value="Genomic_DNA"/>
</dbReference>
<dbReference type="OrthoDB" id="6680376at2"/>
<organism evidence="2 3">
    <name type="scientific">Acinetobacter tjernbergiae DSM 14971 = CIP 107465</name>
    <dbReference type="NCBI Taxonomy" id="1120928"/>
    <lineage>
        <taxon>Bacteria</taxon>
        <taxon>Pseudomonadati</taxon>
        <taxon>Pseudomonadota</taxon>
        <taxon>Gammaproteobacteria</taxon>
        <taxon>Moraxellales</taxon>
        <taxon>Moraxellaceae</taxon>
        <taxon>Acinetobacter</taxon>
    </lineage>
</organism>
<evidence type="ECO:0000313" key="3">
    <source>
        <dbReference type="Proteomes" id="UP000017404"/>
    </source>
</evidence>
<dbReference type="AlphaFoldDB" id="V2V315"/>
<feature type="transmembrane region" description="Helical" evidence="1">
    <location>
        <begin position="41"/>
        <end position="61"/>
    </location>
</feature>
<dbReference type="RefSeq" id="WP_018679811.1">
    <property type="nucleotide sequence ID" value="NZ_AYEV01000019.1"/>
</dbReference>
<protein>
    <submittedName>
        <fullName evidence="2">Uncharacterized protein</fullName>
    </submittedName>
</protein>
<comment type="caution">
    <text evidence="2">The sequence shown here is derived from an EMBL/GenBank/DDBJ whole genome shotgun (WGS) entry which is preliminary data.</text>
</comment>